<protein>
    <submittedName>
        <fullName evidence="2">Uncharacterized protein</fullName>
    </submittedName>
</protein>
<accession>A0A9E7KZD5</accession>
<proteinExistence type="predicted"/>
<dbReference type="Proteomes" id="UP001055439">
    <property type="component" value="Chromosome 8"/>
</dbReference>
<evidence type="ECO:0000313" key="2">
    <source>
        <dbReference type="EMBL" id="URE38047.1"/>
    </source>
</evidence>
<keyword evidence="3" id="KW-1185">Reference proteome</keyword>
<evidence type="ECO:0000256" key="1">
    <source>
        <dbReference type="SAM" id="MobiDB-lite"/>
    </source>
</evidence>
<reference evidence="2" key="1">
    <citation type="submission" date="2022-05" db="EMBL/GenBank/DDBJ databases">
        <title>The Musa troglodytarum L. genome provides insights into the mechanism of non-climacteric behaviour and enrichment of carotenoids.</title>
        <authorList>
            <person name="Wang J."/>
        </authorList>
    </citation>
    <scope>NUCLEOTIDE SEQUENCE</scope>
    <source>
        <tissue evidence="2">Leaf</tissue>
    </source>
</reference>
<dbReference type="AlphaFoldDB" id="A0A9E7KZD5"/>
<sequence>MNEVEEKGMIASRDSRLVALRPSFAFSFLPLLPHCGPPHAPRHVISSSAAPGKKKPPNLD</sequence>
<organism evidence="2 3">
    <name type="scientific">Musa troglodytarum</name>
    <name type="common">fe'i banana</name>
    <dbReference type="NCBI Taxonomy" id="320322"/>
    <lineage>
        <taxon>Eukaryota</taxon>
        <taxon>Viridiplantae</taxon>
        <taxon>Streptophyta</taxon>
        <taxon>Embryophyta</taxon>
        <taxon>Tracheophyta</taxon>
        <taxon>Spermatophyta</taxon>
        <taxon>Magnoliopsida</taxon>
        <taxon>Liliopsida</taxon>
        <taxon>Zingiberales</taxon>
        <taxon>Musaceae</taxon>
        <taxon>Musa</taxon>
    </lineage>
</organism>
<evidence type="ECO:0000313" key="3">
    <source>
        <dbReference type="Proteomes" id="UP001055439"/>
    </source>
</evidence>
<dbReference type="EMBL" id="CP097510">
    <property type="protein sequence ID" value="URE38047.1"/>
    <property type="molecule type" value="Genomic_DNA"/>
</dbReference>
<feature type="region of interest" description="Disordered" evidence="1">
    <location>
        <begin position="39"/>
        <end position="60"/>
    </location>
</feature>
<name>A0A9E7KZD5_9LILI</name>
<gene>
    <name evidence="2" type="ORF">MUK42_13484</name>
</gene>